<feature type="domain" description="HD" evidence="1">
    <location>
        <begin position="55"/>
        <end position="181"/>
    </location>
</feature>
<dbReference type="KEGG" id="mgx:CM1_02755"/>
<accession>A0ABC7ZJ76</accession>
<dbReference type="SMR" id="A0ABC7ZJ76"/>
<dbReference type="RefSeq" id="WP_010869489.1">
    <property type="nucleotide sequence ID" value="NC_018497.1"/>
</dbReference>
<dbReference type="EMBL" id="CP003772">
    <property type="protein sequence ID" value="AFQ04292.1"/>
    <property type="molecule type" value="Genomic_DNA"/>
</dbReference>
<name>A0ABC7ZJ76_MYCGT</name>
<dbReference type="PROSITE" id="PS51831">
    <property type="entry name" value="HD"/>
    <property type="match status" value="1"/>
</dbReference>
<dbReference type="PANTHER" id="PTHR11373:SF4">
    <property type="entry name" value="DEOXYNUCLEOSIDE TRIPHOSPHATE TRIPHOSPHOHYDROLASE SAMHD1"/>
    <property type="match status" value="1"/>
</dbReference>
<dbReference type="Pfam" id="PF01966">
    <property type="entry name" value="HD"/>
    <property type="match status" value="1"/>
</dbReference>
<gene>
    <name evidence="2" type="ORF">CM1_02755</name>
</gene>
<dbReference type="InterPro" id="IPR003607">
    <property type="entry name" value="HD/PDEase_dom"/>
</dbReference>
<proteinExistence type="predicted"/>
<dbReference type="InterPro" id="IPR006674">
    <property type="entry name" value="HD_domain"/>
</dbReference>
<evidence type="ECO:0000259" key="1">
    <source>
        <dbReference type="PROSITE" id="PS51831"/>
    </source>
</evidence>
<reference evidence="2 3" key="1">
    <citation type="journal article" date="2012" name="J. Bacteriol.">
        <title>Draft Genome Sequences of Four Axenic Mycoplasma genitalium Strains Isolated from Denmark, Japan, and Australia.</title>
        <authorList>
            <person name="McGowin C.L."/>
            <person name="Ma L."/>
            <person name="Jensen J.S."/>
            <person name="Mancuso M.M."/>
            <person name="Hamasuna R."/>
            <person name="Adegboye D."/>
            <person name="Martin D.H."/>
        </authorList>
    </citation>
    <scope>NUCLEOTIDE SEQUENCE [LARGE SCALE GENOMIC DNA]</scope>
    <source>
        <strain evidence="2 3">M6320</strain>
    </source>
</reference>
<dbReference type="InterPro" id="IPR050135">
    <property type="entry name" value="dGTPase-like"/>
</dbReference>
<dbReference type="Gene3D" id="1.10.3210.10">
    <property type="entry name" value="Hypothetical protein af1432"/>
    <property type="match status" value="1"/>
</dbReference>
<evidence type="ECO:0000313" key="3">
    <source>
        <dbReference type="Proteomes" id="UP000005254"/>
    </source>
</evidence>
<dbReference type="AlphaFoldDB" id="A0ABC7ZJ76"/>
<evidence type="ECO:0000313" key="2">
    <source>
        <dbReference type="EMBL" id="AFQ04292.1"/>
    </source>
</evidence>
<dbReference type="GeneID" id="99647364"/>
<dbReference type="PANTHER" id="PTHR11373">
    <property type="entry name" value="DEOXYNUCLEOSIDE TRIPHOSPHATE TRIPHOSPHOHYDROLASE"/>
    <property type="match status" value="1"/>
</dbReference>
<dbReference type="SMART" id="SM00471">
    <property type="entry name" value="HDc"/>
    <property type="match status" value="1"/>
</dbReference>
<dbReference type="Proteomes" id="UP000005254">
    <property type="component" value="Chromosome"/>
</dbReference>
<organism evidence="2 3">
    <name type="scientific">Mycoplasmoides genitalium M6320</name>
    <dbReference type="NCBI Taxonomy" id="662945"/>
    <lineage>
        <taxon>Bacteria</taxon>
        <taxon>Bacillati</taxon>
        <taxon>Mycoplasmatota</taxon>
        <taxon>Mycoplasmoidales</taxon>
        <taxon>Mycoplasmoidaceae</taxon>
        <taxon>Mycoplasmoides</taxon>
    </lineage>
</organism>
<sequence>MQQTFFKDPILGEIIFDENTKWMYELVNTKAFQRLRNIKQLGINFHFYPSGVHTRYAHSLGVYELIRRILNSSAFLNIDQIKKQTVLVAGLLHDLGHGPHSHAFEIYFAKNPDFKKQLFIHEKVTSMLVNSEPIVSILKANKIDPNLIGALIDENQNIQPINWWMRQLISSDLDTDRMDYLLRDAYFTGTSHSLVDYQSIINGMECVDNQGTYEIVFQEKCLPFIENFLITRHHMYQSIYSDGRSIATELNLWFVFQRIKALIEEDNFNFHNFKNVESVIKPLLKNQLFKKSLLTCFVKLDDYVFHSFLVNTFETTKDAILKTLLDSYLNTLKFQVKFYESCEKRDLDFELKVKEYQTPSYFITKFNNQFKGFYEGWNKHKNELKIKTSQNKIKNLSEISMLVKRSNELFFENSFYRWANVFYQN</sequence>
<dbReference type="SUPFAM" id="SSF109604">
    <property type="entry name" value="HD-domain/PDEase-like"/>
    <property type="match status" value="1"/>
</dbReference>
<dbReference type="CDD" id="cd00077">
    <property type="entry name" value="HDc"/>
    <property type="match status" value="1"/>
</dbReference>
<protein>
    <submittedName>
        <fullName evidence="2">HD domain-containing protein</fullName>
    </submittedName>
</protein>